<evidence type="ECO:0000313" key="3">
    <source>
        <dbReference type="EMBL" id="TNM62671.1"/>
    </source>
</evidence>
<keyword evidence="4" id="KW-1185">Reference proteome</keyword>
<dbReference type="NCBIfam" id="TIGR00654">
    <property type="entry name" value="PhzF_family"/>
    <property type="match status" value="1"/>
</dbReference>
<dbReference type="GO" id="GO:0005737">
    <property type="term" value="C:cytoplasm"/>
    <property type="evidence" value="ECO:0007669"/>
    <property type="project" value="TreeGrafter"/>
</dbReference>
<organism evidence="3 4">
    <name type="scientific">Aliirhizobium smilacinae</name>
    <dbReference type="NCBI Taxonomy" id="1395944"/>
    <lineage>
        <taxon>Bacteria</taxon>
        <taxon>Pseudomonadati</taxon>
        <taxon>Pseudomonadota</taxon>
        <taxon>Alphaproteobacteria</taxon>
        <taxon>Hyphomicrobiales</taxon>
        <taxon>Rhizobiaceae</taxon>
        <taxon>Aliirhizobium</taxon>
    </lineage>
</organism>
<feature type="active site" evidence="2">
    <location>
        <position position="47"/>
    </location>
</feature>
<dbReference type="PANTHER" id="PTHR13774">
    <property type="entry name" value="PHENAZINE BIOSYNTHESIS PROTEIN"/>
    <property type="match status" value="1"/>
</dbReference>
<dbReference type="SUPFAM" id="SSF54506">
    <property type="entry name" value="Diaminopimelate epimerase-like"/>
    <property type="match status" value="1"/>
</dbReference>
<dbReference type="Gene3D" id="3.10.310.10">
    <property type="entry name" value="Diaminopimelate Epimerase, Chain A, domain 1"/>
    <property type="match status" value="2"/>
</dbReference>
<dbReference type="Proteomes" id="UP000311605">
    <property type="component" value="Unassembled WGS sequence"/>
</dbReference>
<accession>A0A5C4XIC6</accession>
<dbReference type="PANTHER" id="PTHR13774:SF32">
    <property type="entry name" value="ANTISENSE-ENHANCING SEQUENCE 1"/>
    <property type="match status" value="1"/>
</dbReference>
<dbReference type="RefSeq" id="WP_139677166.1">
    <property type="nucleotide sequence ID" value="NZ_VDMN01000003.1"/>
</dbReference>
<evidence type="ECO:0000256" key="1">
    <source>
        <dbReference type="ARBA" id="ARBA00008270"/>
    </source>
</evidence>
<comment type="similarity">
    <text evidence="1">Belongs to the PhzF family.</text>
</comment>
<proteinExistence type="inferred from homology"/>
<sequence length="305" mass="32784">MPTVEFVTVDVFTAERFTGNPLAVITDARGLTTEQMQQIATEFGYSESTFVLPPEDSANSARVRIFTPTMEVPFAGHPNVGTAYVLGQNASIFGKPVGDNLRFEEAAGLVEVDLKREGGMVTATSIRAPRSLETGDTVAADLVAACASIDTAHVRTDPHEPIFASVGLGFVLAELDGLDALGRSRPNLSAFRQAATRHPGNGLGFSVFLYVRDPSRPDHIRARMFAPLDDVPEDPATGSASGALAAYLVANMPEADIRTRLTIEQGVEMGRRSVIELDIIKQQGKVTDVRISGRCVFVMRGSVEY</sequence>
<reference evidence="3 4" key="1">
    <citation type="submission" date="2019-06" db="EMBL/GenBank/DDBJ databases">
        <title>The draft genome of Rhizobium smilacinae PTYR-5.</title>
        <authorList>
            <person name="Liu L."/>
            <person name="Li L."/>
            <person name="Zhang X."/>
        </authorList>
    </citation>
    <scope>NUCLEOTIDE SEQUENCE [LARGE SCALE GENOMIC DNA]</scope>
    <source>
        <strain evidence="3 4">PTYR-5</strain>
    </source>
</reference>
<evidence type="ECO:0000256" key="2">
    <source>
        <dbReference type="PIRSR" id="PIRSR016184-1"/>
    </source>
</evidence>
<name>A0A5C4XIC6_9HYPH</name>
<dbReference type="AlphaFoldDB" id="A0A5C4XIC6"/>
<evidence type="ECO:0000313" key="4">
    <source>
        <dbReference type="Proteomes" id="UP000311605"/>
    </source>
</evidence>
<dbReference type="GO" id="GO:0016853">
    <property type="term" value="F:isomerase activity"/>
    <property type="evidence" value="ECO:0007669"/>
    <property type="project" value="TreeGrafter"/>
</dbReference>
<gene>
    <name evidence="3" type="ORF">FHP24_15660</name>
</gene>
<dbReference type="EMBL" id="VDMN01000003">
    <property type="protein sequence ID" value="TNM62671.1"/>
    <property type="molecule type" value="Genomic_DNA"/>
</dbReference>
<dbReference type="Pfam" id="PF02567">
    <property type="entry name" value="PhzC-PhzF"/>
    <property type="match status" value="1"/>
</dbReference>
<comment type="caution">
    <text evidence="3">The sequence shown here is derived from an EMBL/GenBank/DDBJ whole genome shotgun (WGS) entry which is preliminary data.</text>
</comment>
<dbReference type="PIRSF" id="PIRSF016184">
    <property type="entry name" value="PhzC_PhzF"/>
    <property type="match status" value="1"/>
</dbReference>
<protein>
    <submittedName>
        <fullName evidence="3">PhzF family phenazine biosynthesis protein</fullName>
    </submittedName>
</protein>
<dbReference type="InterPro" id="IPR003719">
    <property type="entry name" value="Phenazine_PhzF-like"/>
</dbReference>
<dbReference type="OrthoDB" id="9788221at2"/>